<feature type="compositionally biased region" description="Low complexity" evidence="2">
    <location>
        <begin position="166"/>
        <end position="178"/>
    </location>
</feature>
<dbReference type="InterPro" id="IPR051825">
    <property type="entry name" value="SRCIN1"/>
</dbReference>
<protein>
    <recommendedName>
        <fullName evidence="3">Actin interacting protein 3-like C-terminal domain-containing protein</fullName>
    </recommendedName>
</protein>
<dbReference type="EMBL" id="CAJNOK010051479">
    <property type="protein sequence ID" value="CAF1604671.1"/>
    <property type="molecule type" value="Genomic_DNA"/>
</dbReference>
<evidence type="ECO:0000313" key="6">
    <source>
        <dbReference type="Proteomes" id="UP000682733"/>
    </source>
</evidence>
<sequence>AFPRHLTMKYMDQDTVRIYVKDPERDLFYQLEDMTDVKDRCVLKVVQLKACALNSETESSCVINGSEQYHKSQTDDRQSLPAVDISHTSASSSISTKSLNSTIAATRTKDQDDIYVPFTSRPILASEITYQRLSRLGRVPSSTSVIGLQTTNGTRNSMDENKNTKSDLSTTTTNSRSLSEPRRRIQNNSNNHIQDKKTGTEITLT</sequence>
<dbReference type="Proteomes" id="UP000677228">
    <property type="component" value="Unassembled WGS sequence"/>
</dbReference>
<accession>A0A8S2W2E3</accession>
<feature type="non-terminal residue" evidence="5">
    <location>
        <position position="1"/>
    </location>
</feature>
<dbReference type="AlphaFoldDB" id="A0A8S2W2E3"/>
<dbReference type="Proteomes" id="UP000682733">
    <property type="component" value="Unassembled WGS sequence"/>
</dbReference>
<keyword evidence="1" id="KW-0175">Coiled coil</keyword>
<evidence type="ECO:0000313" key="4">
    <source>
        <dbReference type="EMBL" id="CAF1604671.1"/>
    </source>
</evidence>
<dbReference type="EMBL" id="CAJOBA010075398">
    <property type="protein sequence ID" value="CAF4414850.1"/>
    <property type="molecule type" value="Genomic_DNA"/>
</dbReference>
<evidence type="ECO:0000259" key="3">
    <source>
        <dbReference type="Pfam" id="PF03915"/>
    </source>
</evidence>
<dbReference type="GO" id="GO:0005737">
    <property type="term" value="C:cytoplasm"/>
    <property type="evidence" value="ECO:0007669"/>
    <property type="project" value="TreeGrafter"/>
</dbReference>
<evidence type="ECO:0000256" key="2">
    <source>
        <dbReference type="SAM" id="MobiDB-lite"/>
    </source>
</evidence>
<organism evidence="5 6">
    <name type="scientific">Didymodactylos carnosus</name>
    <dbReference type="NCBI Taxonomy" id="1234261"/>
    <lineage>
        <taxon>Eukaryota</taxon>
        <taxon>Metazoa</taxon>
        <taxon>Spiralia</taxon>
        <taxon>Gnathifera</taxon>
        <taxon>Rotifera</taxon>
        <taxon>Eurotatoria</taxon>
        <taxon>Bdelloidea</taxon>
        <taxon>Philodinida</taxon>
        <taxon>Philodinidae</taxon>
        <taxon>Didymodactylos</taxon>
    </lineage>
</organism>
<dbReference type="PANTHER" id="PTHR22741">
    <property type="entry name" value="P140CAP/SNIP-RELATED"/>
    <property type="match status" value="1"/>
</dbReference>
<proteinExistence type="predicted"/>
<feature type="domain" description="Actin interacting protein 3-like C-terminal" evidence="3">
    <location>
        <begin position="17"/>
        <end position="172"/>
    </location>
</feature>
<evidence type="ECO:0000313" key="5">
    <source>
        <dbReference type="EMBL" id="CAF4414850.1"/>
    </source>
</evidence>
<dbReference type="Pfam" id="PF03915">
    <property type="entry name" value="AIP3"/>
    <property type="match status" value="1"/>
</dbReference>
<feature type="region of interest" description="Disordered" evidence="2">
    <location>
        <begin position="145"/>
        <end position="205"/>
    </location>
</feature>
<evidence type="ECO:0000256" key="1">
    <source>
        <dbReference type="ARBA" id="ARBA00023054"/>
    </source>
</evidence>
<reference evidence="5" key="1">
    <citation type="submission" date="2021-02" db="EMBL/GenBank/DDBJ databases">
        <authorList>
            <person name="Nowell W R."/>
        </authorList>
    </citation>
    <scope>NUCLEOTIDE SEQUENCE</scope>
</reference>
<feature type="non-terminal residue" evidence="5">
    <location>
        <position position="205"/>
    </location>
</feature>
<feature type="compositionally biased region" description="Polar residues" evidence="2">
    <location>
        <begin position="145"/>
        <end position="156"/>
    </location>
</feature>
<comment type="caution">
    <text evidence="5">The sequence shown here is derived from an EMBL/GenBank/DDBJ whole genome shotgun (WGS) entry which is preliminary data.</text>
</comment>
<gene>
    <name evidence="4" type="ORF">OVA965_LOCUS42300</name>
    <name evidence="5" type="ORF">TMI583_LOCUS44166</name>
</gene>
<name>A0A8S2W2E3_9BILA</name>
<dbReference type="InterPro" id="IPR022782">
    <property type="entry name" value="AIP3-like_C"/>
</dbReference>
<dbReference type="PANTHER" id="PTHR22741:SF10">
    <property type="entry name" value="COILED-COIL DOMAIN-CONTAINING PROTEIN CG32809"/>
    <property type="match status" value="1"/>
</dbReference>